<comment type="caution">
    <text evidence="1">The sequence shown here is derived from an EMBL/GenBank/DDBJ whole genome shotgun (WGS) entry which is preliminary data.</text>
</comment>
<organism evidence="1 2">
    <name type="scientific">Araneus ventricosus</name>
    <name type="common">Orbweaver spider</name>
    <name type="synonym">Epeira ventricosa</name>
    <dbReference type="NCBI Taxonomy" id="182803"/>
    <lineage>
        <taxon>Eukaryota</taxon>
        <taxon>Metazoa</taxon>
        <taxon>Ecdysozoa</taxon>
        <taxon>Arthropoda</taxon>
        <taxon>Chelicerata</taxon>
        <taxon>Arachnida</taxon>
        <taxon>Araneae</taxon>
        <taxon>Araneomorphae</taxon>
        <taxon>Entelegynae</taxon>
        <taxon>Araneoidea</taxon>
        <taxon>Araneidae</taxon>
        <taxon>Araneus</taxon>
    </lineage>
</organism>
<reference evidence="1 2" key="1">
    <citation type="journal article" date="2019" name="Sci. Rep.">
        <title>Orb-weaving spider Araneus ventricosus genome elucidates the spidroin gene catalogue.</title>
        <authorList>
            <person name="Kono N."/>
            <person name="Nakamura H."/>
            <person name="Ohtoshi R."/>
            <person name="Moran D.A.P."/>
            <person name="Shinohara A."/>
            <person name="Yoshida Y."/>
            <person name="Fujiwara M."/>
            <person name="Mori M."/>
            <person name="Tomita M."/>
            <person name="Arakawa K."/>
        </authorList>
    </citation>
    <scope>NUCLEOTIDE SEQUENCE [LARGE SCALE GENOMIC DNA]</scope>
</reference>
<dbReference type="Proteomes" id="UP000499080">
    <property type="component" value="Unassembled WGS sequence"/>
</dbReference>
<proteinExistence type="predicted"/>
<sequence>MHLLTEFQVAIKSAVTSEADPTLIERIEAQ</sequence>
<evidence type="ECO:0000313" key="1">
    <source>
        <dbReference type="EMBL" id="GBN20687.1"/>
    </source>
</evidence>
<accession>A0A4Y2M4X0</accession>
<name>A0A4Y2M4X0_ARAVE</name>
<dbReference type="AlphaFoldDB" id="A0A4Y2M4X0"/>
<dbReference type="EMBL" id="BGPR01121153">
    <property type="protein sequence ID" value="GBN20687.1"/>
    <property type="molecule type" value="Genomic_DNA"/>
</dbReference>
<gene>
    <name evidence="1" type="ORF">AVEN_43362_1</name>
</gene>
<protein>
    <submittedName>
        <fullName evidence="1">Uncharacterized protein</fullName>
    </submittedName>
</protein>
<keyword evidence="2" id="KW-1185">Reference proteome</keyword>
<feature type="non-terminal residue" evidence="1">
    <location>
        <position position="30"/>
    </location>
</feature>
<evidence type="ECO:0000313" key="2">
    <source>
        <dbReference type="Proteomes" id="UP000499080"/>
    </source>
</evidence>